<proteinExistence type="predicted"/>
<gene>
    <name evidence="2" type="ORF">EWH70_01860</name>
</gene>
<feature type="compositionally biased region" description="Basic and acidic residues" evidence="1">
    <location>
        <begin position="50"/>
        <end position="60"/>
    </location>
</feature>
<evidence type="ECO:0000256" key="1">
    <source>
        <dbReference type="SAM" id="MobiDB-lite"/>
    </source>
</evidence>
<accession>A0A4Q7JEU3</accession>
<dbReference type="EMBL" id="SFCC01000001">
    <property type="protein sequence ID" value="RZQ65848.1"/>
    <property type="molecule type" value="Genomic_DNA"/>
</dbReference>
<dbReference type="Proteomes" id="UP000292003">
    <property type="component" value="Unassembled WGS sequence"/>
</dbReference>
<evidence type="ECO:0000313" key="3">
    <source>
        <dbReference type="Proteomes" id="UP000292003"/>
    </source>
</evidence>
<organism evidence="2 3">
    <name type="scientific">Amycolatopsis suaedae</name>
    <dbReference type="NCBI Taxonomy" id="2510978"/>
    <lineage>
        <taxon>Bacteria</taxon>
        <taxon>Bacillati</taxon>
        <taxon>Actinomycetota</taxon>
        <taxon>Actinomycetes</taxon>
        <taxon>Pseudonocardiales</taxon>
        <taxon>Pseudonocardiaceae</taxon>
        <taxon>Amycolatopsis</taxon>
    </lineage>
</organism>
<sequence length="119" mass="12105">MGDRSGAVRAGVLTLVAALLLCLVAHTLPCADEHALAGPVQTVHDAGHCHDGGERHESAHPHNLVTPRVPDGGGPGTPSLPAADPVVADGVAYRPVGVVRDPAPAGGQDILRSLCVLRR</sequence>
<protein>
    <submittedName>
        <fullName evidence="2">Uncharacterized protein</fullName>
    </submittedName>
</protein>
<dbReference type="RefSeq" id="WP_130473416.1">
    <property type="nucleotide sequence ID" value="NZ_SFCC01000001.1"/>
</dbReference>
<reference evidence="2 3" key="1">
    <citation type="submission" date="2019-02" db="EMBL/GenBank/DDBJ databases">
        <title>Draft genome sequence of Amycolatopsis sp. 8-3EHSu isolated from roots of Suaeda maritima.</title>
        <authorList>
            <person name="Duangmal K."/>
            <person name="Chantavorakit T."/>
        </authorList>
    </citation>
    <scope>NUCLEOTIDE SEQUENCE [LARGE SCALE GENOMIC DNA]</scope>
    <source>
        <strain evidence="2 3">8-3EHSu</strain>
    </source>
</reference>
<name>A0A4Q7JEU3_9PSEU</name>
<evidence type="ECO:0000313" key="2">
    <source>
        <dbReference type="EMBL" id="RZQ65848.1"/>
    </source>
</evidence>
<keyword evidence="3" id="KW-1185">Reference proteome</keyword>
<feature type="region of interest" description="Disordered" evidence="1">
    <location>
        <begin position="50"/>
        <end position="83"/>
    </location>
</feature>
<comment type="caution">
    <text evidence="2">The sequence shown here is derived from an EMBL/GenBank/DDBJ whole genome shotgun (WGS) entry which is preliminary data.</text>
</comment>
<dbReference type="AlphaFoldDB" id="A0A4Q7JEU3"/>